<accession>X0V947</accession>
<name>X0V947_9ZZZZ</name>
<reference evidence="1" key="1">
    <citation type="journal article" date="2014" name="Front. Microbiol.">
        <title>High frequency of phylogenetically diverse reductive dehalogenase-homologous genes in deep subseafloor sedimentary metagenomes.</title>
        <authorList>
            <person name="Kawai M."/>
            <person name="Futagami T."/>
            <person name="Toyoda A."/>
            <person name="Takaki Y."/>
            <person name="Nishi S."/>
            <person name="Hori S."/>
            <person name="Arai W."/>
            <person name="Tsubouchi T."/>
            <person name="Morono Y."/>
            <person name="Uchiyama I."/>
            <person name="Ito T."/>
            <person name="Fujiyama A."/>
            <person name="Inagaki F."/>
            <person name="Takami H."/>
        </authorList>
    </citation>
    <scope>NUCLEOTIDE SEQUENCE</scope>
    <source>
        <strain evidence="1">Expedition CK06-06</strain>
    </source>
</reference>
<dbReference type="EMBL" id="BARS01025855">
    <property type="protein sequence ID" value="GAG08963.1"/>
    <property type="molecule type" value="Genomic_DNA"/>
</dbReference>
<proteinExistence type="predicted"/>
<comment type="caution">
    <text evidence="1">The sequence shown here is derived from an EMBL/GenBank/DDBJ whole genome shotgun (WGS) entry which is preliminary data.</text>
</comment>
<gene>
    <name evidence="1" type="ORF">S01H1_40805</name>
</gene>
<sequence>MKDKYDRSAKPKEEIIFGVRSQLFFEKRVSIVVGLNNRVRK</sequence>
<dbReference type="AlphaFoldDB" id="X0V947"/>
<evidence type="ECO:0000313" key="1">
    <source>
        <dbReference type="EMBL" id="GAG08963.1"/>
    </source>
</evidence>
<organism evidence="1">
    <name type="scientific">marine sediment metagenome</name>
    <dbReference type="NCBI Taxonomy" id="412755"/>
    <lineage>
        <taxon>unclassified sequences</taxon>
        <taxon>metagenomes</taxon>
        <taxon>ecological metagenomes</taxon>
    </lineage>
</organism>
<protein>
    <submittedName>
        <fullName evidence="1">Uncharacterized protein</fullName>
    </submittedName>
</protein>